<keyword evidence="4" id="KW-1185">Reference proteome</keyword>
<dbReference type="Pfam" id="PF06527">
    <property type="entry name" value="TniQ"/>
    <property type="match status" value="1"/>
</dbReference>
<evidence type="ECO:0000313" key="4">
    <source>
        <dbReference type="Proteomes" id="UP001163255"/>
    </source>
</evidence>
<dbReference type="EMBL" id="CP103300">
    <property type="protein sequence ID" value="UYM15456.1"/>
    <property type="molecule type" value="Genomic_DNA"/>
</dbReference>
<evidence type="ECO:0000259" key="1">
    <source>
        <dbReference type="Pfam" id="PF06527"/>
    </source>
</evidence>
<name>A0ABY6GRT6_9GAMM</name>
<feature type="domain" description="TniQ" evidence="1">
    <location>
        <begin position="4"/>
        <end position="149"/>
    </location>
</feature>
<accession>A0ABY6GRT6</accession>
<organism evidence="3 4">
    <name type="scientific">Endozoicomonas euniceicola</name>
    <dbReference type="NCBI Taxonomy" id="1234143"/>
    <lineage>
        <taxon>Bacteria</taxon>
        <taxon>Pseudomonadati</taxon>
        <taxon>Pseudomonadota</taxon>
        <taxon>Gammaproteobacteria</taxon>
        <taxon>Oceanospirillales</taxon>
        <taxon>Endozoicomonadaceae</taxon>
        <taxon>Endozoicomonas</taxon>
    </lineage>
</organism>
<evidence type="ECO:0000313" key="3">
    <source>
        <dbReference type="EMBL" id="UYM15456.1"/>
    </source>
</evidence>
<sequence length="582" mass="67784">MPVTLLKDELLYSAIVRQYHLSSELSWRCFLSTLFGNSCNRVSLLLPQNINNASESFNITSHELITNHSILPYFKTFSYTEKYLNNKAKLLNEDQINLFHVFGINNGILFNKKYCTMCIESDIKMHGVAYWHRSHHLPFVTCCAEHNLCLIASKHPPKNCKTTQAWLPFTEKTVTTHSGKFELSFSKLSRDILNSNFIFDPVKTKKLLFSEMQNLKLTRGFFLDRDKVRIYIESTINDCSPTFFKWVLSITQKAINSVAGKKEIKNYAFFLFWISVLYSDIHTFKKEYDMFNSKKNNSPTSTPICKSTIISSFISNTHSARKTAEELGVSPNYILNTVKAAGLAVSLRPKKITLSMKQQIQSELRAGKKTQEIAKKFNLSTGSIEQILTQNPSIKKHRLEIRQKEKLKRRQSERLKITRYLNKYKNSSRSDVKRVCRISYYWLYKHDREWLSSTLPDKLKRYPRKDQVNWKKRDTEYKKKLLAIVKNCMAIEPPRRITIEWLAKELGTGSALKNQLHNLPLTESYINNVRETVDIFQVRRIAWAIEKIKENNSTVNRHQVSKLTTISNLRALAEEYLNSQVN</sequence>
<protein>
    <submittedName>
        <fullName evidence="3">TnsD family transposase</fullName>
    </submittedName>
</protein>
<evidence type="ECO:0000259" key="2">
    <source>
        <dbReference type="Pfam" id="PF15978"/>
    </source>
</evidence>
<dbReference type="Proteomes" id="UP001163255">
    <property type="component" value="Chromosome"/>
</dbReference>
<proteinExistence type="predicted"/>
<dbReference type="InterPro" id="IPR032750">
    <property type="entry name" value="TnsD_C"/>
</dbReference>
<gene>
    <name evidence="3" type="ORF">NX720_21810</name>
</gene>
<dbReference type="Pfam" id="PF15978">
    <property type="entry name" value="TnsD"/>
    <property type="match status" value="1"/>
</dbReference>
<dbReference type="RefSeq" id="WP_262597479.1">
    <property type="nucleotide sequence ID" value="NZ_CP103300.1"/>
</dbReference>
<reference evidence="3" key="1">
    <citation type="submission" date="2022-10" db="EMBL/GenBank/DDBJ databases">
        <title>Completed Genome Sequence of two octocoral isolated bacterium, Endozoicomonas euniceicola EF212T and Endozoicomonas gorgoniicola PS125T.</title>
        <authorList>
            <person name="Chiou Y.-J."/>
            <person name="Chen Y.-H."/>
        </authorList>
    </citation>
    <scope>NUCLEOTIDE SEQUENCE</scope>
    <source>
        <strain evidence="3">EF212</strain>
    </source>
</reference>
<feature type="domain" description="Transposon Tn7 transposition protein TnsD C-terminal" evidence="2">
    <location>
        <begin position="315"/>
        <end position="526"/>
    </location>
</feature>
<dbReference type="InterPro" id="IPR009492">
    <property type="entry name" value="TniQ"/>
</dbReference>